<feature type="compositionally biased region" description="Low complexity" evidence="1">
    <location>
        <begin position="305"/>
        <end position="319"/>
    </location>
</feature>
<organism evidence="3 4">
    <name type="scientific">Lentinula lateritia</name>
    <dbReference type="NCBI Taxonomy" id="40482"/>
    <lineage>
        <taxon>Eukaryota</taxon>
        <taxon>Fungi</taxon>
        <taxon>Dikarya</taxon>
        <taxon>Basidiomycota</taxon>
        <taxon>Agaricomycotina</taxon>
        <taxon>Agaricomycetes</taxon>
        <taxon>Agaricomycetidae</taxon>
        <taxon>Agaricales</taxon>
        <taxon>Marasmiineae</taxon>
        <taxon>Omphalotaceae</taxon>
        <taxon>Lentinula</taxon>
    </lineage>
</organism>
<proteinExistence type="predicted"/>
<gene>
    <name evidence="3" type="ORF">C8J55DRAFT_324436</name>
</gene>
<name>A0A9W9AS26_9AGAR</name>
<evidence type="ECO:0000313" key="4">
    <source>
        <dbReference type="Proteomes" id="UP001150238"/>
    </source>
</evidence>
<dbReference type="Proteomes" id="UP001150238">
    <property type="component" value="Unassembled WGS sequence"/>
</dbReference>
<feature type="region of interest" description="Disordered" evidence="1">
    <location>
        <begin position="410"/>
        <end position="487"/>
    </location>
</feature>
<keyword evidence="2" id="KW-1133">Transmembrane helix</keyword>
<evidence type="ECO:0000256" key="2">
    <source>
        <dbReference type="SAM" id="Phobius"/>
    </source>
</evidence>
<feature type="region of interest" description="Disordered" evidence="1">
    <location>
        <begin position="300"/>
        <end position="320"/>
    </location>
</feature>
<feature type="compositionally biased region" description="Basic and acidic residues" evidence="1">
    <location>
        <begin position="460"/>
        <end position="475"/>
    </location>
</feature>
<dbReference type="EMBL" id="JANVFS010000009">
    <property type="protein sequence ID" value="KAJ4487223.1"/>
    <property type="molecule type" value="Genomic_DNA"/>
</dbReference>
<feature type="transmembrane region" description="Helical" evidence="2">
    <location>
        <begin position="324"/>
        <end position="345"/>
    </location>
</feature>
<sequence>MTTPSTSVPRLVIVDDTDPTIQYSPSSAFSLDSTGSLDYFGNGGPVFNQTLTGTTTNASLSYTFNGTFVRAMLAAVGTTYSWNCTVDGHQITSFTVNTNQVTNYIACDSAGILQGTTSNHTLDVNLFFLPTNTSNSTQSLWLDSIQYQPLPSDPLDSVMLRVHNSDPSVTYSNSSGGWSWQGFESNSTQRTGTSMNFAFNGSSVSLYSVNFGSPTLFNANTAFYAIDGNTGVNFDLPGSAKVQNTGNYSNIINYPLFTASNLSTSPHNIEVATSYNDSKTPQYLSIDYFIVKTNPVNSTSLEHASNSSSTDSTSRSPSNVASRVGGGVIGGVIGLAALLFLLYYIRKRKQQQYSGMMLDITGGGLGYYRSGAFGGDTLEVTPFITSAAPPGTSHIPMKYAAAQDSTAYTGLPSASSSAAGPSSSGHPRNSSGWDSNRFVMSKRPRNLQVEDEQLQRGQIHQHDDSGVRIPPRDEGVIDDVPPTYTES</sequence>
<accession>A0A9W9AS26</accession>
<dbReference type="AlphaFoldDB" id="A0A9W9AS26"/>
<reference evidence="3" key="2">
    <citation type="journal article" date="2023" name="Proc. Natl. Acad. Sci. U.S.A.">
        <title>A global phylogenomic analysis of the shiitake genus Lentinula.</title>
        <authorList>
            <person name="Sierra-Patev S."/>
            <person name="Min B."/>
            <person name="Naranjo-Ortiz M."/>
            <person name="Looney B."/>
            <person name="Konkel Z."/>
            <person name="Slot J.C."/>
            <person name="Sakamoto Y."/>
            <person name="Steenwyk J.L."/>
            <person name="Rokas A."/>
            <person name="Carro J."/>
            <person name="Camarero S."/>
            <person name="Ferreira P."/>
            <person name="Molpeceres G."/>
            <person name="Ruiz-Duenas F.J."/>
            <person name="Serrano A."/>
            <person name="Henrissat B."/>
            <person name="Drula E."/>
            <person name="Hughes K.W."/>
            <person name="Mata J.L."/>
            <person name="Ishikawa N.K."/>
            <person name="Vargas-Isla R."/>
            <person name="Ushijima S."/>
            <person name="Smith C.A."/>
            <person name="Donoghue J."/>
            <person name="Ahrendt S."/>
            <person name="Andreopoulos W."/>
            <person name="He G."/>
            <person name="LaButti K."/>
            <person name="Lipzen A."/>
            <person name="Ng V."/>
            <person name="Riley R."/>
            <person name="Sandor L."/>
            <person name="Barry K."/>
            <person name="Martinez A.T."/>
            <person name="Xiao Y."/>
            <person name="Gibbons J.G."/>
            <person name="Terashima K."/>
            <person name="Grigoriev I.V."/>
            <person name="Hibbett D."/>
        </authorList>
    </citation>
    <scope>NUCLEOTIDE SEQUENCE</scope>
    <source>
        <strain evidence="3">Sp2 HRB7682 ss15</strain>
    </source>
</reference>
<keyword evidence="2" id="KW-0472">Membrane</keyword>
<evidence type="ECO:0000256" key="1">
    <source>
        <dbReference type="SAM" id="MobiDB-lite"/>
    </source>
</evidence>
<keyword evidence="2" id="KW-0812">Transmembrane</keyword>
<reference evidence="3" key="1">
    <citation type="submission" date="2022-08" db="EMBL/GenBank/DDBJ databases">
        <authorList>
            <consortium name="DOE Joint Genome Institute"/>
            <person name="Min B."/>
            <person name="Riley R."/>
            <person name="Sierra-Patev S."/>
            <person name="Naranjo-Ortiz M."/>
            <person name="Looney B."/>
            <person name="Konkel Z."/>
            <person name="Slot J.C."/>
            <person name="Sakamoto Y."/>
            <person name="Steenwyk J.L."/>
            <person name="Rokas A."/>
            <person name="Carro J."/>
            <person name="Camarero S."/>
            <person name="Ferreira P."/>
            <person name="Molpeceres G."/>
            <person name="Ruiz-Duenas F.J."/>
            <person name="Serrano A."/>
            <person name="Henrissat B."/>
            <person name="Drula E."/>
            <person name="Hughes K.W."/>
            <person name="Mata J.L."/>
            <person name="Ishikawa N.K."/>
            <person name="Vargas-Isla R."/>
            <person name="Ushijima S."/>
            <person name="Smith C.A."/>
            <person name="Ahrendt S."/>
            <person name="Andreopoulos W."/>
            <person name="He G."/>
            <person name="Labutti K."/>
            <person name="Lipzen A."/>
            <person name="Ng V."/>
            <person name="Sandor L."/>
            <person name="Barry K."/>
            <person name="Martinez A.T."/>
            <person name="Xiao Y."/>
            <person name="Gibbons J.G."/>
            <person name="Terashima K."/>
            <person name="Hibbett D.S."/>
            <person name="Grigoriev I.V."/>
        </authorList>
    </citation>
    <scope>NUCLEOTIDE SEQUENCE</scope>
    <source>
        <strain evidence="3">Sp2 HRB7682 ss15</strain>
    </source>
</reference>
<feature type="compositionally biased region" description="Low complexity" evidence="1">
    <location>
        <begin position="412"/>
        <end position="425"/>
    </location>
</feature>
<protein>
    <submittedName>
        <fullName evidence="3">Uncharacterized protein</fullName>
    </submittedName>
</protein>
<comment type="caution">
    <text evidence="3">The sequence shown here is derived from an EMBL/GenBank/DDBJ whole genome shotgun (WGS) entry which is preliminary data.</text>
</comment>
<dbReference type="Gene3D" id="2.60.120.260">
    <property type="entry name" value="Galactose-binding domain-like"/>
    <property type="match status" value="1"/>
</dbReference>
<evidence type="ECO:0000313" key="3">
    <source>
        <dbReference type="EMBL" id="KAJ4487223.1"/>
    </source>
</evidence>